<dbReference type="EMBL" id="CP002117">
    <property type="protein sequence ID" value="ADN37429.1"/>
    <property type="molecule type" value="Genomic_DNA"/>
</dbReference>
<evidence type="ECO:0000313" key="3">
    <source>
        <dbReference type="Proteomes" id="UP000006565"/>
    </source>
</evidence>
<dbReference type="eggNOG" id="arCOG05280">
    <property type="taxonomic scope" value="Archaea"/>
</dbReference>
<protein>
    <submittedName>
        <fullName evidence="2">Uncharacterized protein</fullName>
    </submittedName>
</protein>
<keyword evidence="1" id="KW-0812">Transmembrane</keyword>
<dbReference type="HOGENOM" id="CLU_1253584_0_0_2"/>
<name>E1RGB5_METP4</name>
<keyword evidence="1" id="KW-0472">Membrane</keyword>
<keyword evidence="1" id="KW-1133">Transmembrane helix</keyword>
<dbReference type="RefSeq" id="WP_013330602.1">
    <property type="nucleotide sequence ID" value="NC_014507.1"/>
</dbReference>
<accession>E1RGB5</accession>
<dbReference type="STRING" id="679926.Mpet_2686"/>
<dbReference type="AlphaFoldDB" id="E1RGB5"/>
<dbReference type="Proteomes" id="UP000006565">
    <property type="component" value="Chromosome"/>
</dbReference>
<dbReference type="KEGG" id="mpi:Mpet_2686"/>
<dbReference type="OrthoDB" id="132852at2157"/>
<proteinExistence type="predicted"/>
<feature type="transmembrane region" description="Helical" evidence="1">
    <location>
        <begin position="35"/>
        <end position="57"/>
    </location>
</feature>
<evidence type="ECO:0000256" key="1">
    <source>
        <dbReference type="SAM" id="Phobius"/>
    </source>
</evidence>
<organism evidence="2 3">
    <name type="scientific">Methanolacinia petrolearia (strain DSM 11571 / OCM 486 / SEBR 4847)</name>
    <name type="common">Methanoplanus petrolearius</name>
    <dbReference type="NCBI Taxonomy" id="679926"/>
    <lineage>
        <taxon>Archaea</taxon>
        <taxon>Methanobacteriati</taxon>
        <taxon>Methanobacteriota</taxon>
        <taxon>Stenosarchaea group</taxon>
        <taxon>Methanomicrobia</taxon>
        <taxon>Methanomicrobiales</taxon>
        <taxon>Methanomicrobiaceae</taxon>
        <taxon>Methanolacinia</taxon>
    </lineage>
</organism>
<feature type="transmembrane region" description="Helical" evidence="1">
    <location>
        <begin position="156"/>
        <end position="177"/>
    </location>
</feature>
<feature type="transmembrane region" description="Helical" evidence="1">
    <location>
        <begin position="63"/>
        <end position="80"/>
    </location>
</feature>
<feature type="transmembrane region" description="Helical" evidence="1">
    <location>
        <begin position="128"/>
        <end position="150"/>
    </location>
</feature>
<reference evidence="2 3" key="1">
    <citation type="journal article" date="2010" name="Stand. Genomic Sci.">
        <title>Complete genome sequence of Methanoplanus petrolearius type strain (SEBR 4847).</title>
        <authorList>
            <person name="Brambilla E."/>
            <person name="Djao O.D."/>
            <person name="Daligault H."/>
            <person name="Lapidus A."/>
            <person name="Lucas S."/>
            <person name="Hammon N."/>
            <person name="Nolan M."/>
            <person name="Tice H."/>
            <person name="Cheng J.F."/>
            <person name="Han C."/>
            <person name="Tapia R."/>
            <person name="Goodwin L."/>
            <person name="Pitluck S."/>
            <person name="Liolios K."/>
            <person name="Ivanova N."/>
            <person name="Mavromatis K."/>
            <person name="Mikhailova N."/>
            <person name="Pati A."/>
            <person name="Chen A."/>
            <person name="Palaniappan K."/>
            <person name="Land M."/>
            <person name="Hauser L."/>
            <person name="Chang Y.J."/>
            <person name="Jeffries C.D."/>
            <person name="Rohde M."/>
            <person name="Spring S."/>
            <person name="Sikorski J."/>
            <person name="Goker M."/>
            <person name="Woyke T."/>
            <person name="Bristow J."/>
            <person name="Eisen J.A."/>
            <person name="Markowitz V."/>
            <person name="Hugenholtz P."/>
            <person name="Kyrpides N.C."/>
            <person name="Klenk H.P."/>
        </authorList>
    </citation>
    <scope>NUCLEOTIDE SEQUENCE [LARGE SCALE GENOMIC DNA]</scope>
    <source>
        <strain evidence="3">DSM 11571 / OCM 486 / SEBR 4847</strain>
    </source>
</reference>
<evidence type="ECO:0000313" key="2">
    <source>
        <dbReference type="EMBL" id="ADN37429.1"/>
    </source>
</evidence>
<sequence>MEETGREQNCTVRKDPGCGSCTMGTYLNCRWDKNILNSFLAAASGLFIGTIILLAMIWLMTALYWPLALYIFLIVAMFGYEIKFLCSHCPYYAGEGKTLKCLANNGMPKIFRYNPAPMTGGEKFMMKFLIATFLVIFPAASAAAVIWLTISGYSGTIALAAGTGVVILLIYAIAAFYQVLRTFFCRKCVNFSCPFNSVEKRIVDEYLMKNDTMREAWEKSGYRIG</sequence>
<gene>
    <name evidence="2" type="ordered locus">Mpet_2686</name>
</gene>
<dbReference type="GeneID" id="9745181"/>
<keyword evidence="3" id="KW-1185">Reference proteome</keyword>